<dbReference type="PANTHER" id="PTHR43273">
    <property type="entry name" value="ANAEROBIC SULFATASE-MATURATING ENZYME HOMOLOG ASLB-RELATED"/>
    <property type="match status" value="1"/>
</dbReference>
<protein>
    <recommendedName>
        <fullName evidence="8">Radical SAM core domain-containing protein</fullName>
    </recommendedName>
</protein>
<dbReference type="Pfam" id="PF04055">
    <property type="entry name" value="Radical_SAM"/>
    <property type="match status" value="1"/>
</dbReference>
<dbReference type="Proteomes" id="UP000007175">
    <property type="component" value="Genome Segment"/>
</dbReference>
<dbReference type="SFLD" id="SFLDG01067">
    <property type="entry name" value="SPASM/twitch_domain_containing"/>
    <property type="match status" value="1"/>
</dbReference>
<evidence type="ECO:0000256" key="7">
    <source>
        <dbReference type="ARBA" id="ARBA00023601"/>
    </source>
</evidence>
<evidence type="ECO:0000313" key="9">
    <source>
        <dbReference type="EMBL" id="AEF56791.1"/>
    </source>
</evidence>
<dbReference type="InterPro" id="IPR013785">
    <property type="entry name" value="Aldolase_TIM"/>
</dbReference>
<feature type="domain" description="Radical SAM core" evidence="8">
    <location>
        <begin position="55"/>
        <end position="216"/>
    </location>
</feature>
<evidence type="ECO:0000256" key="4">
    <source>
        <dbReference type="ARBA" id="ARBA00022723"/>
    </source>
</evidence>
<evidence type="ECO:0000313" key="10">
    <source>
        <dbReference type="Proteomes" id="UP000007175"/>
    </source>
</evidence>
<organism evidence="9 10">
    <name type="scientific">Campylobacter virus IBB35</name>
    <dbReference type="NCBI Taxonomy" id="1006972"/>
    <lineage>
        <taxon>Viruses</taxon>
        <taxon>Duplodnaviria</taxon>
        <taxon>Heunggongvirae</taxon>
        <taxon>Uroviricota</taxon>
        <taxon>Caudoviricetes</taxon>
        <taxon>Connertonviridae</taxon>
        <taxon>Firehammervirus</taxon>
    </lineage>
</organism>
<evidence type="ECO:0000256" key="3">
    <source>
        <dbReference type="ARBA" id="ARBA00022691"/>
    </source>
</evidence>
<comment type="similarity">
    <text evidence="7">Belongs to the radical SAM superfamily. Anaerobic sulfatase-maturating enzyme family.</text>
</comment>
<accession>H6SU99</accession>
<reference evidence="9 10" key="1">
    <citation type="journal article" date="2012" name="Virol. J.">
        <title>The genome and proteome of a Campylobacter coli bacteriophage vB_CcoM-IBB_35 reveal unusual features.</title>
        <authorList>
            <person name="Carvalho C.M."/>
            <person name="Kropinski A.M."/>
            <person name="Lingohr E.J."/>
            <person name="Santos S.B."/>
            <person name="King J."/>
            <person name="Azeredo J."/>
        </authorList>
    </citation>
    <scope>NUCLEOTIDE SEQUENCE [LARGE SCALE GENOMIC DNA]</scope>
</reference>
<name>H6SU99_9CAUD</name>
<dbReference type="SFLD" id="SFLDS00029">
    <property type="entry name" value="Radical_SAM"/>
    <property type="match status" value="1"/>
</dbReference>
<dbReference type="Gene3D" id="3.20.20.70">
    <property type="entry name" value="Aldolase class I"/>
    <property type="match status" value="1"/>
</dbReference>
<keyword evidence="2" id="KW-0004">4Fe-4S</keyword>
<evidence type="ECO:0000259" key="8">
    <source>
        <dbReference type="Pfam" id="PF04055"/>
    </source>
</evidence>
<dbReference type="InterPro" id="IPR000385">
    <property type="entry name" value="MoaA_NifB_PqqE_Fe-S-bd_CS"/>
</dbReference>
<evidence type="ECO:0000256" key="6">
    <source>
        <dbReference type="ARBA" id="ARBA00023014"/>
    </source>
</evidence>
<dbReference type="GO" id="GO:0051539">
    <property type="term" value="F:4 iron, 4 sulfur cluster binding"/>
    <property type="evidence" value="ECO:0007669"/>
    <property type="project" value="UniProtKB-KW"/>
</dbReference>
<keyword evidence="5" id="KW-0408">Iron</keyword>
<dbReference type="InterPro" id="IPR023867">
    <property type="entry name" value="Sulphatase_maturase_rSAM"/>
</dbReference>
<dbReference type="GO" id="GO:0046872">
    <property type="term" value="F:metal ion binding"/>
    <property type="evidence" value="ECO:0007669"/>
    <property type="project" value="UniProtKB-KW"/>
</dbReference>
<dbReference type="EMBL" id="HM246720">
    <property type="protein sequence ID" value="AEF56791.1"/>
    <property type="molecule type" value="Genomic_DNA"/>
</dbReference>
<proteinExistence type="inferred from homology"/>
<dbReference type="InterPro" id="IPR058240">
    <property type="entry name" value="rSAM_sf"/>
</dbReference>
<dbReference type="CDD" id="cd01335">
    <property type="entry name" value="Radical_SAM"/>
    <property type="match status" value="1"/>
</dbReference>
<keyword evidence="6" id="KW-0411">Iron-sulfur</keyword>
<dbReference type="GO" id="GO:0016491">
    <property type="term" value="F:oxidoreductase activity"/>
    <property type="evidence" value="ECO:0007669"/>
    <property type="project" value="InterPro"/>
</dbReference>
<evidence type="ECO:0000256" key="1">
    <source>
        <dbReference type="ARBA" id="ARBA00001966"/>
    </source>
</evidence>
<evidence type="ECO:0000256" key="5">
    <source>
        <dbReference type="ARBA" id="ARBA00023004"/>
    </source>
</evidence>
<evidence type="ECO:0000256" key="2">
    <source>
        <dbReference type="ARBA" id="ARBA00022485"/>
    </source>
</evidence>
<dbReference type="InterPro" id="IPR007197">
    <property type="entry name" value="rSAM"/>
</dbReference>
<dbReference type="PROSITE" id="PS01305">
    <property type="entry name" value="MOAA_NIFB_PQQE"/>
    <property type="match status" value="1"/>
</dbReference>
<dbReference type="PANTHER" id="PTHR43273:SF3">
    <property type="entry name" value="ANAEROBIC SULFATASE-MATURATING ENZYME HOMOLOG ASLB-RELATED"/>
    <property type="match status" value="1"/>
</dbReference>
<dbReference type="SUPFAM" id="SSF102114">
    <property type="entry name" value="Radical SAM enzymes"/>
    <property type="match status" value="1"/>
</dbReference>
<sequence>MSKESRYTKVKKAPKMISDEDFAEFFQAAIDSNLNEDFKRPLIESKYKLKSNILYLTDACNFDCDYCYQKNDRDRLIKNTYISEREINDFFKDLIKREPDKPSTVVIFGGEPFLNPDIVYYIFDLTDKITFHTKKKFNLSLTTNGAYFKNTKNADYFIERTRKLLNHFSLEISYDLSGNSRRVYRNGKDSTKDTEFVLSYFKSKDYKLTIRYTVHKLNYMNALKDLITLSLDSNYKKIVVNFYETELEQYINVPEFKETLKRQTCEVFKRTKMSICHLNCLACMGCNFADFDGIYYQYNDKSFEVQENAKIFESFTEHSVPDK</sequence>
<keyword evidence="4" id="KW-0479">Metal-binding</keyword>
<keyword evidence="3" id="KW-0949">S-adenosyl-L-methionine</keyword>
<comment type="cofactor">
    <cofactor evidence="1">
        <name>[4Fe-4S] cluster</name>
        <dbReference type="ChEBI" id="CHEBI:49883"/>
    </cofactor>
</comment>